<dbReference type="PANTHER" id="PTHR43760">
    <property type="entry name" value="ENDORIBONUCLEASE-RELATED"/>
    <property type="match status" value="1"/>
</dbReference>
<keyword evidence="3" id="KW-1185">Reference proteome</keyword>
<dbReference type="EMBL" id="AZIL01001665">
    <property type="protein sequence ID" value="EWM23442.1"/>
    <property type="molecule type" value="Genomic_DNA"/>
</dbReference>
<accession>W7TB75</accession>
<name>W7TB75_9STRA</name>
<evidence type="ECO:0000259" key="1">
    <source>
        <dbReference type="Pfam" id="PF14588"/>
    </source>
</evidence>
<organism evidence="2 3">
    <name type="scientific">Nannochloropsis gaditana</name>
    <dbReference type="NCBI Taxonomy" id="72520"/>
    <lineage>
        <taxon>Eukaryota</taxon>
        <taxon>Sar</taxon>
        <taxon>Stramenopiles</taxon>
        <taxon>Ochrophyta</taxon>
        <taxon>Eustigmatophyceae</taxon>
        <taxon>Eustigmatales</taxon>
        <taxon>Monodopsidaceae</taxon>
        <taxon>Nannochloropsis</taxon>
    </lineage>
</organism>
<protein>
    <submittedName>
        <fullName evidence="2">Endoribonuclease l-psp</fullName>
    </submittedName>
</protein>
<dbReference type="CDD" id="cd02199">
    <property type="entry name" value="YjgF_YER057c_UK114_like_1"/>
    <property type="match status" value="1"/>
</dbReference>
<dbReference type="InterPro" id="IPR035959">
    <property type="entry name" value="RutC-like_sf"/>
</dbReference>
<sequence>MAFIFVPLSETTSMSMQMHARHPDNVTLRFGSSISNPYQPDHGRLYIFFRSMFSRTIRRPALVARHNAISFPQSTTIAGSQKIHTEAKLTEMGLKLPPPGVPKGNFAMAVKSGKMIYLSGHLPTDANGQLLTGKVGAEVSPEEAQGAAKLIALNLLSSLKKEVGDLDRVKRIVKLVGFVNCVDGFSQQPMVVNGASDFFVQVFGDKGVHARSAVGTNALPLNIPVEIEAIVEVED</sequence>
<evidence type="ECO:0000313" key="3">
    <source>
        <dbReference type="Proteomes" id="UP000019335"/>
    </source>
</evidence>
<evidence type="ECO:0000313" key="2">
    <source>
        <dbReference type="EMBL" id="EWM23442.1"/>
    </source>
</evidence>
<gene>
    <name evidence="2" type="ORF">Naga_100594g2</name>
</gene>
<dbReference type="Proteomes" id="UP000019335">
    <property type="component" value="Chromosome 17"/>
</dbReference>
<dbReference type="Gene3D" id="3.30.1330.40">
    <property type="entry name" value="RutC-like"/>
    <property type="match status" value="1"/>
</dbReference>
<reference evidence="2 3" key="1">
    <citation type="journal article" date="2014" name="Mol. Plant">
        <title>Chromosome Scale Genome Assembly and Transcriptome Profiling of Nannochloropsis gaditana in Nitrogen Depletion.</title>
        <authorList>
            <person name="Corteggiani Carpinelli E."/>
            <person name="Telatin A."/>
            <person name="Vitulo N."/>
            <person name="Forcato C."/>
            <person name="D'Angelo M."/>
            <person name="Schiavon R."/>
            <person name="Vezzi A."/>
            <person name="Giacometti G.M."/>
            <person name="Morosinotto T."/>
            <person name="Valle G."/>
        </authorList>
    </citation>
    <scope>NUCLEOTIDE SEQUENCE [LARGE SCALE GENOMIC DNA]</scope>
    <source>
        <strain evidence="2 3">B-31</strain>
    </source>
</reference>
<dbReference type="InterPro" id="IPR013813">
    <property type="entry name" value="Endoribo_LPSP/chorism_mut-like"/>
</dbReference>
<dbReference type="OrthoDB" id="309640at2759"/>
<feature type="domain" description="Endoribonuclease L-PSP/chorismate mutase-like" evidence="1">
    <location>
        <begin position="86"/>
        <end position="222"/>
    </location>
</feature>
<dbReference type="PANTHER" id="PTHR43760:SF1">
    <property type="entry name" value="ENDORIBONUCLEASE L-PSP_CHORISMATE MUTASE-LIKE DOMAIN-CONTAINING PROTEIN"/>
    <property type="match status" value="1"/>
</dbReference>
<proteinExistence type="predicted"/>
<dbReference type="Pfam" id="PF14588">
    <property type="entry name" value="YjgF_endoribonc"/>
    <property type="match status" value="1"/>
</dbReference>
<dbReference type="AlphaFoldDB" id="W7TB75"/>
<comment type="caution">
    <text evidence="2">The sequence shown here is derived from an EMBL/GenBank/DDBJ whole genome shotgun (WGS) entry which is preliminary data.</text>
</comment>
<dbReference type="SUPFAM" id="SSF55298">
    <property type="entry name" value="YjgF-like"/>
    <property type="match status" value="1"/>
</dbReference>